<reference evidence="1 2" key="1">
    <citation type="submission" date="2019-03" db="EMBL/GenBank/DDBJ databases">
        <title>Genomic Encyclopedia of Archaeal and Bacterial Type Strains, Phase II (KMG-II): from individual species to whole genera.</title>
        <authorList>
            <person name="Goeker M."/>
        </authorList>
    </citation>
    <scope>NUCLEOTIDE SEQUENCE [LARGE SCALE GENOMIC DNA]</scope>
    <source>
        <strain evidence="1 2">DSM 19034</strain>
    </source>
</reference>
<dbReference type="Proteomes" id="UP000295499">
    <property type="component" value="Unassembled WGS sequence"/>
</dbReference>
<gene>
    <name evidence="1" type="ORF">CLV32_0794</name>
</gene>
<comment type="caution">
    <text evidence="1">The sequence shown here is derived from an EMBL/GenBank/DDBJ whole genome shotgun (WGS) entry which is preliminary data.</text>
</comment>
<evidence type="ECO:0000313" key="2">
    <source>
        <dbReference type="Proteomes" id="UP000295499"/>
    </source>
</evidence>
<sequence>MIISSLEFEQYTASIKQILYNKGLELTIHNVDLVTEITDDRKRKAWYENNFVAFPLRTEPATENIVITTRFIQSYSIHLHYENNETPIQSLTQINEKIKSLDEEAVRVEIDDYIEERITNMLYCFSGALKDIKKSYVFAGIKDNVLIMKELLLYYRNIRASKEIQLQYFVYLALPKRISDLMTDVLIAILEDKLRIVGEVGL</sequence>
<dbReference type="OrthoDB" id="9925731at2"/>
<proteinExistence type="predicted"/>
<protein>
    <submittedName>
        <fullName evidence="1">Uncharacterized protein</fullName>
    </submittedName>
</protein>
<accession>A0A4R6IRL4</accession>
<dbReference type="EMBL" id="SNWM01000001">
    <property type="protein sequence ID" value="TDO24505.1"/>
    <property type="molecule type" value="Genomic_DNA"/>
</dbReference>
<dbReference type="AlphaFoldDB" id="A0A4R6IRL4"/>
<dbReference type="RefSeq" id="WP_133552550.1">
    <property type="nucleotide sequence ID" value="NZ_SNWM01000001.1"/>
</dbReference>
<keyword evidence="2" id="KW-1185">Reference proteome</keyword>
<name>A0A4R6IRL4_9SPHI</name>
<evidence type="ECO:0000313" key="1">
    <source>
        <dbReference type="EMBL" id="TDO24505.1"/>
    </source>
</evidence>
<organism evidence="1 2">
    <name type="scientific">Pedobacter duraquae</name>
    <dbReference type="NCBI Taxonomy" id="425511"/>
    <lineage>
        <taxon>Bacteria</taxon>
        <taxon>Pseudomonadati</taxon>
        <taxon>Bacteroidota</taxon>
        <taxon>Sphingobacteriia</taxon>
        <taxon>Sphingobacteriales</taxon>
        <taxon>Sphingobacteriaceae</taxon>
        <taxon>Pedobacter</taxon>
    </lineage>
</organism>